<dbReference type="GO" id="GO:0030246">
    <property type="term" value="F:carbohydrate binding"/>
    <property type="evidence" value="ECO:0007669"/>
    <property type="project" value="InterPro"/>
</dbReference>
<feature type="region of interest" description="Disordered" evidence="4">
    <location>
        <begin position="329"/>
        <end position="365"/>
    </location>
</feature>
<evidence type="ECO:0000256" key="1">
    <source>
        <dbReference type="ARBA" id="ARBA00004442"/>
    </source>
</evidence>
<evidence type="ECO:0000256" key="2">
    <source>
        <dbReference type="ARBA" id="ARBA00023136"/>
    </source>
</evidence>
<evidence type="ECO:0000256" key="3">
    <source>
        <dbReference type="ARBA" id="ARBA00023237"/>
    </source>
</evidence>
<accession>A0A1T4L5W8</accession>
<dbReference type="OrthoDB" id="606930at2"/>
<keyword evidence="2" id="KW-0472">Membrane</keyword>
<dbReference type="SUPFAM" id="SSF56935">
    <property type="entry name" value="Porins"/>
    <property type="match status" value="1"/>
</dbReference>
<keyword evidence="8" id="KW-1185">Reference proteome</keyword>
<dbReference type="InterPro" id="IPR041700">
    <property type="entry name" value="OMP_b-brl_3"/>
</dbReference>
<dbReference type="InterPro" id="IPR036942">
    <property type="entry name" value="Beta-barrel_TonB_sf"/>
</dbReference>
<feature type="chain" id="PRO_5012323475" evidence="5">
    <location>
        <begin position="20"/>
        <end position="938"/>
    </location>
</feature>
<sequence length="938" mass="103868">MKKILTCLCMCASVFFGFGQTTGTIKGKLTDTLSKQTLKDASVTVLNAGDSTLEMAGLSKADGSFEIGNIPFGSYIVHVAFQGFDPFYRNISLSKTNAVHDLGNIILHVHENDLGMVTVTQSPITVRNDTIEYNASSFKTKPNAVVEDLLKKFPGMDVDKNGGVKAQGETVQRILVNGKRFFGDDPKLATKNLPPDIVDKIQVFDDLSDQSKFTGFDDGNRVKTINITTKKDKQKGYFGKAVAGAGDNGTYDESINLHRMNGNQQIAIVGQANNINKQSFTSQDFLNGGNGGGRGRSGGGGAGITTSLAGGLNYRDTWGSKTDVSGSYFYNDQRTNSEQETRTQNILKQDSSSYNERERNSLRSNRNHRINFNIESKPDSNNSWVFRPNISFQQAVPSSSSSNLTTADPDGKLVNRSASTSSGTNSGFNINGSNLQFRHRFAKKARTVSLDLGFSAGTNNSQGYNYSINDFFRPVSKTDTLNQYYISKSNSFSFSPTLSYTEPIGRNQILEFNYNFSYSRNNSSNNTYRFNKQTGTYSTFDSLFSNSYNFTSTSNRGSLNYRLQGTKYNFSLGSGIQFTEQNSLNTTKNIQVINKFTNFTPTANFQYNFSKTRNLRVNYNGRTGQPSIQQLQPLVTTSDSINFQIGNPDLKPQFTHSLRVLYHSFDPVTQRVFMFTVNASAVHNDIQSSVIQNANGGRTSTSVNLDGTYAISGYLNYGFPLKNPKSNLNFTTNVNYNQAQTLVNKQSNFTRNTQLSQTIKWTTNLKDNFDMNFSATTSYTIARNSLQSTQNANYYSQSFSTEATYYTDNGWIVSADFDYTYTGNRTGGFSASVPLLNPSIAKQFLKNNAGELRLSVFDLLNQNQSVTRSVTGSTIQDQRSTVLTRYAMLTFTYNLRQFGAKPKRRPFMQATPRNGNGGGMIRQGGGRPGGMRGGRNEE</sequence>
<feature type="signal peptide" evidence="5">
    <location>
        <begin position="1"/>
        <end position="19"/>
    </location>
</feature>
<dbReference type="InterPro" id="IPR013784">
    <property type="entry name" value="Carb-bd-like_fold"/>
</dbReference>
<feature type="region of interest" description="Disordered" evidence="4">
    <location>
        <begin position="395"/>
        <end position="429"/>
    </location>
</feature>
<reference evidence="7 8" key="1">
    <citation type="submission" date="2017-02" db="EMBL/GenBank/DDBJ databases">
        <authorList>
            <person name="Peterson S.W."/>
        </authorList>
    </citation>
    <scope>NUCLEOTIDE SEQUENCE [LARGE SCALE GENOMIC DNA]</scope>
    <source>
        <strain evidence="7 8">DSM 22335</strain>
    </source>
</reference>
<feature type="domain" description="Outer membrane protein beta-barrel" evidence="6">
    <location>
        <begin position="439"/>
        <end position="795"/>
    </location>
</feature>
<proteinExistence type="predicted"/>
<dbReference type="Proteomes" id="UP000190888">
    <property type="component" value="Unassembled WGS sequence"/>
</dbReference>
<keyword evidence="5" id="KW-0732">Signal</keyword>
<gene>
    <name evidence="7" type="ORF">SAMN04488132_102313</name>
</gene>
<organism evidence="7 8">
    <name type="scientific">Sediminibacterium ginsengisoli</name>
    <dbReference type="NCBI Taxonomy" id="413434"/>
    <lineage>
        <taxon>Bacteria</taxon>
        <taxon>Pseudomonadati</taxon>
        <taxon>Bacteroidota</taxon>
        <taxon>Chitinophagia</taxon>
        <taxon>Chitinophagales</taxon>
        <taxon>Chitinophagaceae</taxon>
        <taxon>Sediminibacterium</taxon>
    </lineage>
</organism>
<feature type="region of interest" description="Disordered" evidence="4">
    <location>
        <begin position="906"/>
        <end position="938"/>
    </location>
</feature>
<dbReference type="GO" id="GO:0009279">
    <property type="term" value="C:cell outer membrane"/>
    <property type="evidence" value="ECO:0007669"/>
    <property type="project" value="UniProtKB-SubCell"/>
</dbReference>
<evidence type="ECO:0000256" key="4">
    <source>
        <dbReference type="SAM" id="MobiDB-lite"/>
    </source>
</evidence>
<dbReference type="Pfam" id="PF13620">
    <property type="entry name" value="CarboxypepD_reg"/>
    <property type="match status" value="1"/>
</dbReference>
<dbReference type="Gene3D" id="2.60.40.1120">
    <property type="entry name" value="Carboxypeptidase-like, regulatory domain"/>
    <property type="match status" value="1"/>
</dbReference>
<feature type="compositionally biased region" description="Gly residues" evidence="4">
    <location>
        <begin position="915"/>
        <end position="938"/>
    </location>
</feature>
<comment type="subcellular location">
    <subcellularLocation>
        <location evidence="1">Cell outer membrane</location>
    </subcellularLocation>
</comment>
<dbReference type="EMBL" id="FUWH01000002">
    <property type="protein sequence ID" value="SJZ49931.1"/>
    <property type="molecule type" value="Genomic_DNA"/>
</dbReference>
<dbReference type="RefSeq" id="WP_078830266.1">
    <property type="nucleotide sequence ID" value="NZ_FUWH01000002.1"/>
</dbReference>
<dbReference type="STRING" id="413434.SAMN04488132_102313"/>
<dbReference type="Pfam" id="PF14905">
    <property type="entry name" value="OMP_b-brl_3"/>
    <property type="match status" value="1"/>
</dbReference>
<dbReference type="Gene3D" id="2.40.170.20">
    <property type="entry name" value="TonB-dependent receptor, beta-barrel domain"/>
    <property type="match status" value="1"/>
</dbReference>
<keyword evidence="3" id="KW-0998">Cell outer membrane</keyword>
<dbReference type="SUPFAM" id="SSF49452">
    <property type="entry name" value="Starch-binding domain-like"/>
    <property type="match status" value="1"/>
</dbReference>
<evidence type="ECO:0000256" key="5">
    <source>
        <dbReference type="SAM" id="SignalP"/>
    </source>
</evidence>
<dbReference type="AlphaFoldDB" id="A0A1T4L5W8"/>
<evidence type="ECO:0000313" key="7">
    <source>
        <dbReference type="EMBL" id="SJZ49931.1"/>
    </source>
</evidence>
<evidence type="ECO:0000313" key="8">
    <source>
        <dbReference type="Proteomes" id="UP000190888"/>
    </source>
</evidence>
<feature type="compositionally biased region" description="Polar residues" evidence="4">
    <location>
        <begin position="416"/>
        <end position="429"/>
    </location>
</feature>
<keyword evidence="7" id="KW-0675">Receptor</keyword>
<evidence type="ECO:0000259" key="6">
    <source>
        <dbReference type="Pfam" id="PF14905"/>
    </source>
</evidence>
<name>A0A1T4L5W8_9BACT</name>
<protein>
    <submittedName>
        <fullName evidence="7">Outer membrane receptor proteins, mostly Fe transport</fullName>
    </submittedName>
</protein>